<dbReference type="Proteomes" id="UP001482520">
    <property type="component" value="Unassembled WGS sequence"/>
</dbReference>
<evidence type="ECO:0000313" key="1">
    <source>
        <dbReference type="EMBL" id="MEQ7847018.1"/>
    </source>
</evidence>
<dbReference type="EMBL" id="JBEGDP010000005">
    <property type="protein sequence ID" value="MEQ7847018.1"/>
    <property type="molecule type" value="Genomic_DNA"/>
</dbReference>
<evidence type="ECO:0000313" key="2">
    <source>
        <dbReference type="Proteomes" id="UP001482520"/>
    </source>
</evidence>
<comment type="caution">
    <text evidence="1">The sequence shown here is derived from an EMBL/GenBank/DDBJ whole genome shotgun (WGS) entry which is preliminary data.</text>
</comment>
<keyword evidence="2" id="KW-1185">Reference proteome</keyword>
<proteinExistence type="predicted"/>
<gene>
    <name evidence="1" type="ORF">V6R90_06975</name>
</gene>
<dbReference type="RefSeq" id="WP_193663785.1">
    <property type="nucleotide sequence ID" value="NZ_BAAAMM010000003.1"/>
</dbReference>
<accession>A0ABV1NX17</accession>
<reference evidence="1 2" key="1">
    <citation type="submission" date="2024-02" db="EMBL/GenBank/DDBJ databases">
        <title>Full genome sequence of Nocardioides kribbensis.</title>
        <authorList>
            <person name="Poletto B.L."/>
            <person name="Silva G."/>
            <person name="Galante D."/>
            <person name="Campos K.R."/>
            <person name="Santos M.B.N."/>
            <person name="Sacchi C.T."/>
        </authorList>
    </citation>
    <scope>NUCLEOTIDE SEQUENCE [LARGE SCALE GENOMIC DNA]</scope>
    <source>
        <strain evidence="1 2">O4R</strain>
    </source>
</reference>
<name>A0ABV1NX17_9ACTN</name>
<evidence type="ECO:0008006" key="3">
    <source>
        <dbReference type="Google" id="ProtNLM"/>
    </source>
</evidence>
<dbReference type="InterPro" id="IPR029058">
    <property type="entry name" value="AB_hydrolase_fold"/>
</dbReference>
<dbReference type="Gene3D" id="3.40.50.1820">
    <property type="entry name" value="alpha/beta hydrolase"/>
    <property type="match status" value="1"/>
</dbReference>
<organism evidence="1 2">
    <name type="scientific">Nocardioides kribbensis</name>
    <dbReference type="NCBI Taxonomy" id="305517"/>
    <lineage>
        <taxon>Bacteria</taxon>
        <taxon>Bacillati</taxon>
        <taxon>Actinomycetota</taxon>
        <taxon>Actinomycetes</taxon>
        <taxon>Propionibacteriales</taxon>
        <taxon>Nocardioidaceae</taxon>
        <taxon>Nocardioides</taxon>
    </lineage>
</organism>
<sequence length="272" mass="29075">MTSPSTIPGAPRRRSSVPKRVAQAVLAGVLALGLVLATTGASGEHPGEQVTSVLAGQPVRLNLPPTDEPKGVAVFFHGQGGNVNDKMDGPWLDALRRDGWVVASSLFHREAWGNPASTEDTERLIAWAEEQGGAEVKLFIGTSMGATTSLNAVVHGIESPPCWYGVKAAVDMRTMGNVPGADGFIRAAYDGEPWPFVRNPVDNASRFPADVRYRFVASPVDPYVPFEDNTEVMAGRLREAGAEVTVRPVQGPHDDPSHYSAFDLVRFANSCA</sequence>
<protein>
    <recommendedName>
        <fullName evidence="3">Alpha/beta hydrolase</fullName>
    </recommendedName>
</protein>
<dbReference type="SUPFAM" id="SSF53474">
    <property type="entry name" value="alpha/beta-Hydrolases"/>
    <property type="match status" value="1"/>
</dbReference>